<gene>
    <name evidence="1" type="ordered locus">Fluta_1636</name>
</gene>
<dbReference type="KEGG" id="fte:Fluta_1636"/>
<reference evidence="2" key="2">
    <citation type="submission" date="2011-02" db="EMBL/GenBank/DDBJ databases">
        <title>The complete genome of Fluviicola taffensis DSM 16823.</title>
        <authorList>
            <consortium name="US DOE Joint Genome Institute (JGI-PGF)"/>
            <person name="Lucas S."/>
            <person name="Copeland A."/>
            <person name="Lapidus A."/>
            <person name="Bruce D."/>
            <person name="Goodwin L."/>
            <person name="Pitluck S."/>
            <person name="Kyrpides N."/>
            <person name="Mavromatis K."/>
            <person name="Ivanova N."/>
            <person name="Mikhailova N."/>
            <person name="Pagani I."/>
            <person name="Chertkov O."/>
            <person name="Detter J.C."/>
            <person name="Han C."/>
            <person name="Tapia R."/>
            <person name="Land M."/>
            <person name="Hauser L."/>
            <person name="Markowitz V."/>
            <person name="Cheng J.-F."/>
            <person name="Hugenholtz P."/>
            <person name="Woyke T."/>
            <person name="Wu D."/>
            <person name="Tindall B."/>
            <person name="Pomrenke H.G."/>
            <person name="Brambilla E."/>
            <person name="Klenk H.-P."/>
            <person name="Eisen J.A."/>
        </authorList>
    </citation>
    <scope>NUCLEOTIDE SEQUENCE [LARGE SCALE GENOMIC DNA]</scope>
    <source>
        <strain evidence="2">DSM 16823 / RW262 / RW262</strain>
    </source>
</reference>
<dbReference type="STRING" id="755732.Fluta_1636"/>
<accession>F2IG07</accession>
<dbReference type="InterPro" id="IPR020018">
    <property type="entry name" value="Motility-assoc_lipoprot_GldH"/>
</dbReference>
<keyword evidence="2" id="KW-1185">Reference proteome</keyword>
<evidence type="ECO:0000313" key="2">
    <source>
        <dbReference type="Proteomes" id="UP000007463"/>
    </source>
</evidence>
<dbReference type="HOGENOM" id="CLU_109250_0_0_10"/>
<dbReference type="eggNOG" id="ENOG50313I2">
    <property type="taxonomic scope" value="Bacteria"/>
</dbReference>
<name>F2IG07_FLUTR</name>
<evidence type="ECO:0008006" key="3">
    <source>
        <dbReference type="Google" id="ProtNLM"/>
    </source>
</evidence>
<evidence type="ECO:0000313" key="1">
    <source>
        <dbReference type="EMBL" id="AEA43628.1"/>
    </source>
</evidence>
<dbReference type="EMBL" id="CP002542">
    <property type="protein sequence ID" value="AEA43628.1"/>
    <property type="molecule type" value="Genomic_DNA"/>
</dbReference>
<dbReference type="PROSITE" id="PS51257">
    <property type="entry name" value="PROKAR_LIPOPROTEIN"/>
    <property type="match status" value="1"/>
</dbReference>
<reference evidence="1 2" key="1">
    <citation type="journal article" date="2011" name="Stand. Genomic Sci.">
        <title>Complete genome sequence of the gliding freshwater bacterium Fluviicola taffensis type strain (RW262).</title>
        <authorList>
            <person name="Woyke T."/>
            <person name="Chertkov O."/>
            <person name="Lapidus A."/>
            <person name="Nolan M."/>
            <person name="Lucas S."/>
            <person name="Del Rio T.G."/>
            <person name="Tice H."/>
            <person name="Cheng J.F."/>
            <person name="Tapia R."/>
            <person name="Han C."/>
            <person name="Goodwin L."/>
            <person name="Pitluck S."/>
            <person name="Liolios K."/>
            <person name="Pagani I."/>
            <person name="Ivanova N."/>
            <person name="Huntemann M."/>
            <person name="Mavromatis K."/>
            <person name="Mikhailova N."/>
            <person name="Pati A."/>
            <person name="Chen A."/>
            <person name="Palaniappan K."/>
            <person name="Land M."/>
            <person name="Hauser L."/>
            <person name="Brambilla E.M."/>
            <person name="Rohde M."/>
            <person name="Mwirichia R."/>
            <person name="Sikorski J."/>
            <person name="Tindall B.J."/>
            <person name="Goker M."/>
            <person name="Bristow J."/>
            <person name="Eisen J.A."/>
            <person name="Markowitz V."/>
            <person name="Hugenholtz P."/>
            <person name="Klenk H.P."/>
            <person name="Kyrpides N.C."/>
        </authorList>
    </citation>
    <scope>NUCLEOTIDE SEQUENCE [LARGE SCALE GENOMIC DNA]</scope>
    <source>
        <strain evidence="2">DSM 16823 / RW262 / RW262</strain>
    </source>
</reference>
<sequence>MEEMKALKNSWIFVLLLLLCACGEAPVYNKSYSFKNNSWEQDVKPVFKVNIPDTTSFYNIQITIRTTTDYAFNNLWFFIRSKSPKGQIGREPFEIKIAHPDGSWIGETSGTIVENTVYFKHRKFPQKGDYIFTFEQGITEQSAKNILDISYAVTKDSNQK</sequence>
<organism evidence="1 2">
    <name type="scientific">Fluviicola taffensis (strain DSM 16823 / NCIMB 13979 / RW262)</name>
    <dbReference type="NCBI Taxonomy" id="755732"/>
    <lineage>
        <taxon>Bacteria</taxon>
        <taxon>Pseudomonadati</taxon>
        <taxon>Bacteroidota</taxon>
        <taxon>Flavobacteriia</taxon>
        <taxon>Flavobacteriales</taxon>
        <taxon>Crocinitomicaceae</taxon>
        <taxon>Fluviicola</taxon>
    </lineage>
</organism>
<dbReference type="Proteomes" id="UP000007463">
    <property type="component" value="Chromosome"/>
</dbReference>
<protein>
    <recommendedName>
        <fullName evidence="3">Gliding motility-associated lipoprotein GldH</fullName>
    </recommendedName>
</protein>
<dbReference type="OrthoDB" id="982482at2"/>
<proteinExistence type="predicted"/>
<dbReference type="Pfam" id="PF14109">
    <property type="entry name" value="GldH_lipo"/>
    <property type="match status" value="1"/>
</dbReference>
<dbReference type="AlphaFoldDB" id="F2IG07"/>
<dbReference type="NCBIfam" id="TIGR03511">
    <property type="entry name" value="GldH_lipo"/>
    <property type="match status" value="1"/>
</dbReference>